<evidence type="ECO:0000313" key="2">
    <source>
        <dbReference type="EMBL" id="MFD2918109.1"/>
    </source>
</evidence>
<dbReference type="EMBL" id="JBHUOZ010000001">
    <property type="protein sequence ID" value="MFD2918109.1"/>
    <property type="molecule type" value="Genomic_DNA"/>
</dbReference>
<dbReference type="SUPFAM" id="SSF52206">
    <property type="entry name" value="Hypothetical protein MTH538"/>
    <property type="match status" value="1"/>
</dbReference>
<keyword evidence="3" id="KW-1185">Reference proteome</keyword>
<dbReference type="InterPro" id="IPR015032">
    <property type="entry name" value="ThsB__TIR-like_domain"/>
</dbReference>
<evidence type="ECO:0000259" key="1">
    <source>
        <dbReference type="Pfam" id="PF08937"/>
    </source>
</evidence>
<proteinExistence type="predicted"/>
<comment type="caution">
    <text evidence="2">The sequence shown here is derived from an EMBL/GenBank/DDBJ whole genome shotgun (WGS) entry which is preliminary data.</text>
</comment>
<sequence>MPRHTFFSFSYEDVKNFKVNVVRKSGLFKNSPEAFIDGSIWETEKSKGAAVIKALIESGLNQTSVTAVLIGDDTADRRWVKYEIVKSFEKGNGILGIHLNRIRDNKQAITSRGTNPLERLAFQISEDGRKIRFLELVNRKWRVFEDLPEINNKKTNTLYFQNSFCEKVNLGKTFVFRISLIPTAGFLTRGTTTFLPGQIRQQYKQADSYRLFMH</sequence>
<dbReference type="InterPro" id="IPR036490">
    <property type="entry name" value="ThsB_TIR-like_sf"/>
</dbReference>
<dbReference type="RefSeq" id="WP_386093640.1">
    <property type="nucleotide sequence ID" value="NZ_JBHUOZ010000001.1"/>
</dbReference>
<name>A0ABW5ZYJ8_9BACT</name>
<dbReference type="Pfam" id="PF08937">
    <property type="entry name" value="ThsB_TIR"/>
    <property type="match status" value="1"/>
</dbReference>
<reference evidence="3" key="1">
    <citation type="journal article" date="2019" name="Int. J. Syst. Evol. Microbiol.">
        <title>The Global Catalogue of Microorganisms (GCM) 10K type strain sequencing project: providing services to taxonomists for standard genome sequencing and annotation.</title>
        <authorList>
            <consortium name="The Broad Institute Genomics Platform"/>
            <consortium name="The Broad Institute Genome Sequencing Center for Infectious Disease"/>
            <person name="Wu L."/>
            <person name="Ma J."/>
        </authorList>
    </citation>
    <scope>NUCLEOTIDE SEQUENCE [LARGE SCALE GENOMIC DNA]</scope>
    <source>
        <strain evidence="3">KCTC 23299</strain>
    </source>
</reference>
<gene>
    <name evidence="2" type="ORF">ACFS6H_00230</name>
</gene>
<protein>
    <submittedName>
        <fullName evidence="2">TIR domain-containing protein</fullName>
    </submittedName>
</protein>
<dbReference type="Proteomes" id="UP001597511">
    <property type="component" value="Unassembled WGS sequence"/>
</dbReference>
<organism evidence="2 3">
    <name type="scientific">Terrimonas rubra</name>
    <dbReference type="NCBI Taxonomy" id="1035890"/>
    <lineage>
        <taxon>Bacteria</taxon>
        <taxon>Pseudomonadati</taxon>
        <taxon>Bacteroidota</taxon>
        <taxon>Chitinophagia</taxon>
        <taxon>Chitinophagales</taxon>
        <taxon>Chitinophagaceae</taxon>
        <taxon>Terrimonas</taxon>
    </lineage>
</organism>
<accession>A0ABW5ZYJ8</accession>
<feature type="domain" description="Thoeris protein ThsB TIR-like" evidence="1">
    <location>
        <begin position="6"/>
        <end position="100"/>
    </location>
</feature>
<dbReference type="Gene3D" id="3.40.50.11200">
    <property type="match status" value="1"/>
</dbReference>
<evidence type="ECO:0000313" key="3">
    <source>
        <dbReference type="Proteomes" id="UP001597511"/>
    </source>
</evidence>